<evidence type="ECO:0000256" key="1">
    <source>
        <dbReference type="SAM" id="MobiDB-lite"/>
    </source>
</evidence>
<keyword evidence="3" id="KW-1185">Reference proteome</keyword>
<gene>
    <name evidence="2" type="ORF">K444DRAFT_484543</name>
</gene>
<dbReference type="AlphaFoldDB" id="A0A2J6T9Z8"/>
<feature type="compositionally biased region" description="Polar residues" evidence="1">
    <location>
        <begin position="7"/>
        <end position="30"/>
    </location>
</feature>
<evidence type="ECO:0000313" key="3">
    <source>
        <dbReference type="Proteomes" id="UP000235371"/>
    </source>
</evidence>
<proteinExistence type="predicted"/>
<dbReference type="GeneID" id="36581155"/>
<name>A0A2J6T9Z8_9HELO</name>
<dbReference type="Proteomes" id="UP000235371">
    <property type="component" value="Unassembled WGS sequence"/>
</dbReference>
<dbReference type="InParanoid" id="A0A2J6T9Z8"/>
<feature type="non-terminal residue" evidence="2">
    <location>
        <position position="79"/>
    </location>
</feature>
<reference evidence="2 3" key="1">
    <citation type="submission" date="2016-04" db="EMBL/GenBank/DDBJ databases">
        <title>A degradative enzymes factory behind the ericoid mycorrhizal symbiosis.</title>
        <authorList>
            <consortium name="DOE Joint Genome Institute"/>
            <person name="Martino E."/>
            <person name="Morin E."/>
            <person name="Grelet G."/>
            <person name="Kuo A."/>
            <person name="Kohler A."/>
            <person name="Daghino S."/>
            <person name="Barry K."/>
            <person name="Choi C."/>
            <person name="Cichocki N."/>
            <person name="Clum A."/>
            <person name="Copeland A."/>
            <person name="Hainaut M."/>
            <person name="Haridas S."/>
            <person name="Labutti K."/>
            <person name="Lindquist E."/>
            <person name="Lipzen A."/>
            <person name="Khouja H.-R."/>
            <person name="Murat C."/>
            <person name="Ohm R."/>
            <person name="Olson A."/>
            <person name="Spatafora J."/>
            <person name="Veneault-Fourrey C."/>
            <person name="Henrissat B."/>
            <person name="Grigoriev I."/>
            <person name="Martin F."/>
            <person name="Perotto S."/>
        </authorList>
    </citation>
    <scope>NUCLEOTIDE SEQUENCE [LARGE SCALE GENOMIC DNA]</scope>
    <source>
        <strain evidence="2 3">E</strain>
    </source>
</reference>
<feature type="non-terminal residue" evidence="2">
    <location>
        <position position="1"/>
    </location>
</feature>
<sequence>SDYELHNSGSPESPQSVRTPNKRSTSSTLNPVDWPTKHGAVPPYRNVNRNLDREQRPGGMNGVEAVFIFDILNGVRIKA</sequence>
<feature type="region of interest" description="Disordered" evidence="1">
    <location>
        <begin position="1"/>
        <end position="59"/>
    </location>
</feature>
<protein>
    <submittedName>
        <fullName evidence="2">Uncharacterized protein</fullName>
    </submittedName>
</protein>
<accession>A0A2J6T9Z8</accession>
<dbReference type="RefSeq" id="XP_024736758.1">
    <property type="nucleotide sequence ID" value="XM_024873075.1"/>
</dbReference>
<dbReference type="EMBL" id="KZ613803">
    <property type="protein sequence ID" value="PMD59854.1"/>
    <property type="molecule type" value="Genomic_DNA"/>
</dbReference>
<evidence type="ECO:0000313" key="2">
    <source>
        <dbReference type="EMBL" id="PMD59854.1"/>
    </source>
</evidence>
<dbReference type="OrthoDB" id="5201563at2759"/>
<organism evidence="2 3">
    <name type="scientific">Hyaloscypha bicolor E</name>
    <dbReference type="NCBI Taxonomy" id="1095630"/>
    <lineage>
        <taxon>Eukaryota</taxon>
        <taxon>Fungi</taxon>
        <taxon>Dikarya</taxon>
        <taxon>Ascomycota</taxon>
        <taxon>Pezizomycotina</taxon>
        <taxon>Leotiomycetes</taxon>
        <taxon>Helotiales</taxon>
        <taxon>Hyaloscyphaceae</taxon>
        <taxon>Hyaloscypha</taxon>
        <taxon>Hyaloscypha bicolor</taxon>
    </lineage>
</organism>